<accession>A0ACC1PLP3</accession>
<dbReference type="Proteomes" id="UP001143856">
    <property type="component" value="Unassembled WGS sequence"/>
</dbReference>
<protein>
    <submittedName>
        <fullName evidence="1">Uncharacterized protein</fullName>
    </submittedName>
</protein>
<proteinExistence type="predicted"/>
<dbReference type="EMBL" id="JAPDGR010000215">
    <property type="protein sequence ID" value="KAJ2993457.1"/>
    <property type="molecule type" value="Genomic_DNA"/>
</dbReference>
<comment type="caution">
    <text evidence="1">The sequence shown here is derived from an EMBL/GenBank/DDBJ whole genome shotgun (WGS) entry which is preliminary data.</text>
</comment>
<keyword evidence="2" id="KW-1185">Reference proteome</keyword>
<evidence type="ECO:0000313" key="1">
    <source>
        <dbReference type="EMBL" id="KAJ2993457.1"/>
    </source>
</evidence>
<evidence type="ECO:0000313" key="2">
    <source>
        <dbReference type="Proteomes" id="UP001143856"/>
    </source>
</evidence>
<sequence length="265" mass="29331">MATEEERKKLKEEFDAKLGPDAFHPGWESLLSVDPAFFSASVSLASVPRLKSHLSRKEQALISLAVDCAATHLYAPGVREHVASAAREGAGRDEILEVIELSSTLGIHACNIGVPLLVEVLKEEGKYLDDITRPFDETQQSLQREFTVKRGYWHTFWEDFLRLDPEFFAGYLEFSSLPWVKDVNGTVGQGKGALEPKMKELVYCAFDAASTHLYVPGLKLHMRNALGYGATPQEIIEVLELATLLSLHTTHVAAPIIAELTRASV</sequence>
<gene>
    <name evidence="1" type="ORF">NUW58_g1837</name>
</gene>
<reference evidence="1" key="1">
    <citation type="submission" date="2022-10" db="EMBL/GenBank/DDBJ databases">
        <title>Genome Sequence of Xylaria curta.</title>
        <authorList>
            <person name="Buettner E."/>
        </authorList>
    </citation>
    <scope>NUCLEOTIDE SEQUENCE</scope>
    <source>
        <strain evidence="1">Babe10</strain>
    </source>
</reference>
<name>A0ACC1PLP3_9PEZI</name>
<organism evidence="1 2">
    <name type="scientific">Xylaria curta</name>
    <dbReference type="NCBI Taxonomy" id="42375"/>
    <lineage>
        <taxon>Eukaryota</taxon>
        <taxon>Fungi</taxon>
        <taxon>Dikarya</taxon>
        <taxon>Ascomycota</taxon>
        <taxon>Pezizomycotina</taxon>
        <taxon>Sordariomycetes</taxon>
        <taxon>Xylariomycetidae</taxon>
        <taxon>Xylariales</taxon>
        <taxon>Xylariaceae</taxon>
        <taxon>Xylaria</taxon>
    </lineage>
</organism>